<evidence type="ECO:0000313" key="2">
    <source>
        <dbReference type="Proteomes" id="UP000827269"/>
    </source>
</evidence>
<organism evidence="1 2">
    <name type="scientific">Kosakonia virus Kc318</name>
    <dbReference type="NCBI Taxonomy" id="2797327"/>
    <lineage>
        <taxon>Viruses</taxon>
        <taxon>Duplodnaviria</taxon>
        <taxon>Heunggongvirae</taxon>
        <taxon>Uroviricota</taxon>
        <taxon>Caudoviricetes</taxon>
        <taxon>Autographivirales</taxon>
        <taxon>Autonotataviridae</taxon>
        <taxon>Melnykvirinae</taxon>
        <taxon>Cronosvirus</taxon>
        <taxon>Cronosvirus Kc318</taxon>
    </lineage>
</organism>
<accession>A0AAE7TQ29</accession>
<proteinExistence type="predicted"/>
<dbReference type="Proteomes" id="UP000827269">
    <property type="component" value="Segment"/>
</dbReference>
<protein>
    <submittedName>
        <fullName evidence="1">Uncharacterized protein</fullName>
    </submittedName>
</protein>
<dbReference type="EMBL" id="MW250276">
    <property type="protein sequence ID" value="QQM15449.1"/>
    <property type="molecule type" value="Genomic_DNA"/>
</dbReference>
<reference evidence="2" key="1">
    <citation type="journal article" date="2021" name="Viruses">
        <title>Novel Viruses That Lyse Plant and Human Strains of Kosakonia cowanii.</title>
        <authorList>
            <person name="Petrzik K."/>
            <person name="Brazdova S."/>
            <person name="Krawczyk K."/>
        </authorList>
    </citation>
    <scope>NUCLEOTIDE SEQUENCE [LARGE SCALE GENOMIC DNA]</scope>
</reference>
<sequence>MEKLHGVMATRGHCVGNGGLRGHSVGELFPCVIYQKGIPGAVTWWVRQPNGVDAGPHLTYEDAARSAESYNTGGGAPIVDVCIRKVQALRNLADETTGEMESFPFDEEVPFDYYGIYGVTPDGCLEHLKDYDHYKDARSMLPILQGRLANGPVDYYTLLDIVK</sequence>
<name>A0AAE7TQ29_9CAUD</name>
<evidence type="ECO:0000313" key="1">
    <source>
        <dbReference type="EMBL" id="QQM15449.1"/>
    </source>
</evidence>
<keyword evidence="2" id="KW-1185">Reference proteome</keyword>